<name>A0A5A8CR32_CAFRO</name>
<dbReference type="SUPFAM" id="SSF53187">
    <property type="entry name" value="Zn-dependent exopeptidases"/>
    <property type="match status" value="1"/>
</dbReference>
<feature type="domain" description="Peptidase M20 dimerisation" evidence="4">
    <location>
        <begin position="209"/>
        <end position="305"/>
    </location>
</feature>
<proteinExistence type="inferred from homology"/>
<dbReference type="InterPro" id="IPR011650">
    <property type="entry name" value="Peptidase_M20_dimer"/>
</dbReference>
<dbReference type="InterPro" id="IPR017439">
    <property type="entry name" value="Amidohydrolase"/>
</dbReference>
<feature type="region of interest" description="Disordered" evidence="3">
    <location>
        <begin position="439"/>
        <end position="482"/>
    </location>
</feature>
<evidence type="ECO:0000256" key="1">
    <source>
        <dbReference type="ARBA" id="ARBA00006153"/>
    </source>
</evidence>
<dbReference type="Gene3D" id="3.30.70.360">
    <property type="match status" value="1"/>
</dbReference>
<evidence type="ECO:0000313" key="6">
    <source>
        <dbReference type="Proteomes" id="UP000323011"/>
    </source>
</evidence>
<dbReference type="EMBL" id="VLTN01000012">
    <property type="protein sequence ID" value="KAA0154281.1"/>
    <property type="molecule type" value="Genomic_DNA"/>
</dbReference>
<reference evidence="5 6" key="1">
    <citation type="submission" date="2019-07" db="EMBL/GenBank/DDBJ databases">
        <title>Genomes of Cafeteria roenbergensis.</title>
        <authorList>
            <person name="Fischer M.G."/>
            <person name="Hackl T."/>
            <person name="Roman M."/>
        </authorList>
    </citation>
    <scope>NUCLEOTIDE SEQUENCE [LARGE SCALE GENOMIC DNA]</scope>
    <source>
        <strain evidence="5 6">BVI</strain>
    </source>
</reference>
<dbReference type="CDD" id="cd03886">
    <property type="entry name" value="M20_Acy1"/>
    <property type="match status" value="1"/>
</dbReference>
<dbReference type="InterPro" id="IPR002933">
    <property type="entry name" value="Peptidase_M20"/>
</dbReference>
<gene>
    <name evidence="5" type="ORF">FNF29_02501</name>
</gene>
<evidence type="ECO:0000313" key="5">
    <source>
        <dbReference type="EMBL" id="KAA0154281.1"/>
    </source>
</evidence>
<dbReference type="OMA" id="PECQTMG"/>
<dbReference type="PANTHER" id="PTHR11014:SF63">
    <property type="entry name" value="METALLOPEPTIDASE, PUTATIVE (AFU_ORTHOLOGUE AFUA_6G09600)-RELATED"/>
    <property type="match status" value="1"/>
</dbReference>
<dbReference type="NCBIfam" id="TIGR01891">
    <property type="entry name" value="amidohydrolases"/>
    <property type="match status" value="1"/>
</dbReference>
<dbReference type="SUPFAM" id="SSF55031">
    <property type="entry name" value="Bacterial exopeptidase dimerisation domain"/>
    <property type="match status" value="1"/>
</dbReference>
<protein>
    <recommendedName>
        <fullName evidence="4">Peptidase M20 dimerisation domain-containing protein</fullName>
    </recommendedName>
</protein>
<keyword evidence="6" id="KW-1185">Reference proteome</keyword>
<dbReference type="GO" id="GO:0016787">
    <property type="term" value="F:hydrolase activity"/>
    <property type="evidence" value="ECO:0007669"/>
    <property type="project" value="UniProtKB-KW"/>
</dbReference>
<sequence length="482" mass="49538">MATPVISKGFVDSIVKFRRNIHSRPETGFKEADTSAAILAELKTLGIPDSDIRVMAGTGIVADIRGTAAPIGSAAGSAGAAPAEGAPDGAVVIALRADMDALPMTEDTGDLPWASSRPGAAHMCGHDGHMANLLGVARLVAARRDRLPSDRVLRMLWQPAEEGPGGAAPMVAEGAMTGVAEVYGFHNWPTFPLGNAQIVAGPAMAHVTDFDVTVNGRGGHASAPHVLADPVLAASHCVVALQSIVSRCVPAADAAVVSVSTIHGGEVRNVIPSTVTFSGTIRTLSERASSIIAEKLPALVNATAAAHGCSAEVSLESLYPVLHNDPAAAEHCVRVAKATLGPDRAPSWGLPLMGGEDFGYFSAEAPGCYVFFGTAEQDRENHMLHSSHFDFNDRALPRTITFFTRLLEDRWGLAGSAASDGGGSAASAVSGSAGPLYSEEELPSFAGKGGVPPADWAPPAPSSTRTDRTEAVGSDAVAMGHA</sequence>
<evidence type="ECO:0000256" key="2">
    <source>
        <dbReference type="ARBA" id="ARBA00022801"/>
    </source>
</evidence>
<accession>A0A5A8CR32</accession>
<dbReference type="Gene3D" id="3.40.630.10">
    <property type="entry name" value="Zn peptidases"/>
    <property type="match status" value="1"/>
</dbReference>
<evidence type="ECO:0000259" key="4">
    <source>
        <dbReference type="Pfam" id="PF07687"/>
    </source>
</evidence>
<comment type="caution">
    <text evidence="5">The sequence shown here is derived from an EMBL/GenBank/DDBJ whole genome shotgun (WGS) entry which is preliminary data.</text>
</comment>
<organism evidence="5 6">
    <name type="scientific">Cafeteria roenbergensis</name>
    <name type="common">Marine flagellate</name>
    <dbReference type="NCBI Taxonomy" id="33653"/>
    <lineage>
        <taxon>Eukaryota</taxon>
        <taxon>Sar</taxon>
        <taxon>Stramenopiles</taxon>
        <taxon>Bigyra</taxon>
        <taxon>Opalozoa</taxon>
        <taxon>Bicosoecida</taxon>
        <taxon>Cafeteriaceae</taxon>
        <taxon>Cafeteria</taxon>
    </lineage>
</organism>
<dbReference type="Proteomes" id="UP000323011">
    <property type="component" value="Unassembled WGS sequence"/>
</dbReference>
<dbReference type="FunFam" id="3.30.70.360:FF:000001">
    <property type="entry name" value="N-acetyldiaminopimelate deacetylase"/>
    <property type="match status" value="1"/>
</dbReference>
<dbReference type="Pfam" id="PF01546">
    <property type="entry name" value="Peptidase_M20"/>
    <property type="match status" value="1"/>
</dbReference>
<dbReference type="AlphaFoldDB" id="A0A5A8CR32"/>
<comment type="similarity">
    <text evidence="1">Belongs to the peptidase M20 family.</text>
</comment>
<dbReference type="Pfam" id="PF07687">
    <property type="entry name" value="M20_dimer"/>
    <property type="match status" value="1"/>
</dbReference>
<keyword evidence="2" id="KW-0378">Hydrolase</keyword>
<evidence type="ECO:0000256" key="3">
    <source>
        <dbReference type="SAM" id="MobiDB-lite"/>
    </source>
</evidence>
<dbReference type="InterPro" id="IPR036264">
    <property type="entry name" value="Bact_exopeptidase_dim_dom"/>
</dbReference>
<dbReference type="PANTHER" id="PTHR11014">
    <property type="entry name" value="PEPTIDASE M20 FAMILY MEMBER"/>
    <property type="match status" value="1"/>
</dbReference>